<gene>
    <name evidence="2" type="ORF">GRI97_17065</name>
</gene>
<name>A0A6I4U246_9SPHN</name>
<keyword evidence="3" id="KW-1185">Reference proteome</keyword>
<dbReference type="OrthoDB" id="823440at2"/>
<evidence type="ECO:0000313" key="2">
    <source>
        <dbReference type="EMBL" id="MXP00704.1"/>
    </source>
</evidence>
<organism evidence="2 3">
    <name type="scientific">Croceibacterium xixiisoli</name>
    <dbReference type="NCBI Taxonomy" id="1476466"/>
    <lineage>
        <taxon>Bacteria</taxon>
        <taxon>Pseudomonadati</taxon>
        <taxon>Pseudomonadota</taxon>
        <taxon>Alphaproteobacteria</taxon>
        <taxon>Sphingomonadales</taxon>
        <taxon>Erythrobacteraceae</taxon>
        <taxon>Croceibacterium</taxon>
    </lineage>
</organism>
<proteinExistence type="predicted"/>
<accession>A0A6I4U246</accession>
<comment type="caution">
    <text evidence="2">The sequence shown here is derived from an EMBL/GenBank/DDBJ whole genome shotgun (WGS) entry which is preliminary data.</text>
</comment>
<dbReference type="AlphaFoldDB" id="A0A6I4U246"/>
<evidence type="ECO:0000313" key="3">
    <source>
        <dbReference type="Proteomes" id="UP000469430"/>
    </source>
</evidence>
<dbReference type="Proteomes" id="UP000469430">
    <property type="component" value="Unassembled WGS sequence"/>
</dbReference>
<feature type="region of interest" description="Disordered" evidence="1">
    <location>
        <begin position="221"/>
        <end position="240"/>
    </location>
</feature>
<sequence length="240" mass="25814">MTETISDMDLHAYVDDQLAPGHRFAVEAHLANHPDLAARVMGDLSTRTGLQLMSMPADPAGAALASSAALLEKAPTRSGWRRAAPFAGGALAAAAAALVLVPNGPPEYVDMALASHRVAMMRAHMVSQIEAPVLDYQEILTRTRIDLPALPAHWHITDVQVFPTNGEPALMVAVRTDGGQTLSLFALRQRSDAPERPDAVREGSQSVAYWRRGDMSYALTGEDDPIQLDQTAEGLNQSWS</sequence>
<evidence type="ECO:0000256" key="1">
    <source>
        <dbReference type="SAM" id="MobiDB-lite"/>
    </source>
</evidence>
<protein>
    <submittedName>
        <fullName evidence="2">Anti-sigma factor</fullName>
    </submittedName>
</protein>
<feature type="compositionally biased region" description="Polar residues" evidence="1">
    <location>
        <begin position="228"/>
        <end position="240"/>
    </location>
</feature>
<reference evidence="2 3" key="1">
    <citation type="submission" date="2019-12" db="EMBL/GenBank/DDBJ databases">
        <title>Genomic-based taxomic classification of the family Erythrobacteraceae.</title>
        <authorList>
            <person name="Xu L."/>
        </authorList>
    </citation>
    <scope>NUCLEOTIDE SEQUENCE [LARGE SCALE GENOMIC DNA]</scope>
    <source>
        <strain evidence="2 3">S36</strain>
    </source>
</reference>
<dbReference type="EMBL" id="WTYJ01000004">
    <property type="protein sequence ID" value="MXP00704.1"/>
    <property type="molecule type" value="Genomic_DNA"/>
</dbReference>
<dbReference type="RefSeq" id="WP_161392426.1">
    <property type="nucleotide sequence ID" value="NZ_JBHSCP010000003.1"/>
</dbReference>